<feature type="domain" description="HTH marR-type" evidence="1">
    <location>
        <begin position="8"/>
        <end position="144"/>
    </location>
</feature>
<dbReference type="GO" id="GO:0003700">
    <property type="term" value="F:DNA-binding transcription factor activity"/>
    <property type="evidence" value="ECO:0007669"/>
    <property type="project" value="InterPro"/>
</dbReference>
<dbReference type="Gene3D" id="1.10.10.10">
    <property type="entry name" value="Winged helix-like DNA-binding domain superfamily/Winged helix DNA-binding domain"/>
    <property type="match status" value="1"/>
</dbReference>
<dbReference type="PANTHER" id="PTHR33164:SF99">
    <property type="entry name" value="MARR FAMILY REGULATORY PROTEIN"/>
    <property type="match status" value="1"/>
</dbReference>
<evidence type="ECO:0000313" key="3">
    <source>
        <dbReference type="Proteomes" id="UP001183643"/>
    </source>
</evidence>
<comment type="caution">
    <text evidence="2">The sequence shown here is derived from an EMBL/GenBank/DDBJ whole genome shotgun (WGS) entry which is preliminary data.</text>
</comment>
<dbReference type="SUPFAM" id="SSF46785">
    <property type="entry name" value="Winged helix' DNA-binding domain"/>
    <property type="match status" value="1"/>
</dbReference>
<gene>
    <name evidence="2" type="ORF">J2S41_001353</name>
</gene>
<sequence length="150" mass="16545">MDRLTQDEDAVWRTLAQVVHQLPRVLDEDMSRAEGLSMTEFAILRVLSEAPDHRLRMVELAAATALSPSRITRVVGDLARIGMVSRERHASDARGSVAALTDVGLKKAESADPAHVASARRWVLDHIDPADRPAVLRALRRIADGIVSRR</sequence>
<dbReference type="AlphaFoldDB" id="A0AAE4CAF9"/>
<dbReference type="InterPro" id="IPR036388">
    <property type="entry name" value="WH-like_DNA-bd_sf"/>
</dbReference>
<dbReference type="PROSITE" id="PS50995">
    <property type="entry name" value="HTH_MARR_2"/>
    <property type="match status" value="1"/>
</dbReference>
<dbReference type="PANTHER" id="PTHR33164">
    <property type="entry name" value="TRANSCRIPTIONAL REGULATOR, MARR FAMILY"/>
    <property type="match status" value="1"/>
</dbReference>
<dbReference type="InterPro" id="IPR036390">
    <property type="entry name" value="WH_DNA-bd_sf"/>
</dbReference>
<keyword evidence="2" id="KW-0238">DNA-binding</keyword>
<accession>A0AAE4CAF9</accession>
<reference evidence="2" key="1">
    <citation type="submission" date="2023-07" db="EMBL/GenBank/DDBJ databases">
        <title>Sequencing the genomes of 1000 actinobacteria strains.</title>
        <authorList>
            <person name="Klenk H.-P."/>
        </authorList>
    </citation>
    <scope>NUCLEOTIDE SEQUENCE</scope>
    <source>
        <strain evidence="2">DSM 44707</strain>
    </source>
</reference>
<dbReference type="Proteomes" id="UP001183643">
    <property type="component" value="Unassembled WGS sequence"/>
</dbReference>
<proteinExistence type="predicted"/>
<name>A0AAE4CAF9_9ACTN</name>
<protein>
    <submittedName>
        <fullName evidence="2">DNA-binding MarR family transcriptional regulator</fullName>
    </submittedName>
</protein>
<dbReference type="GO" id="GO:0006950">
    <property type="term" value="P:response to stress"/>
    <property type="evidence" value="ECO:0007669"/>
    <property type="project" value="TreeGrafter"/>
</dbReference>
<dbReference type="InterPro" id="IPR039422">
    <property type="entry name" value="MarR/SlyA-like"/>
</dbReference>
<evidence type="ECO:0000259" key="1">
    <source>
        <dbReference type="PROSITE" id="PS50995"/>
    </source>
</evidence>
<organism evidence="2 3">
    <name type="scientific">Catenuloplanes atrovinosus</name>
    <dbReference type="NCBI Taxonomy" id="137266"/>
    <lineage>
        <taxon>Bacteria</taxon>
        <taxon>Bacillati</taxon>
        <taxon>Actinomycetota</taxon>
        <taxon>Actinomycetes</taxon>
        <taxon>Micromonosporales</taxon>
        <taxon>Micromonosporaceae</taxon>
        <taxon>Catenuloplanes</taxon>
    </lineage>
</organism>
<dbReference type="EMBL" id="JAVDYB010000001">
    <property type="protein sequence ID" value="MDR7274575.1"/>
    <property type="molecule type" value="Genomic_DNA"/>
</dbReference>
<dbReference type="RefSeq" id="WP_310364465.1">
    <property type="nucleotide sequence ID" value="NZ_JAVDYB010000001.1"/>
</dbReference>
<dbReference type="SMART" id="SM00347">
    <property type="entry name" value="HTH_MARR"/>
    <property type="match status" value="1"/>
</dbReference>
<dbReference type="InterPro" id="IPR000835">
    <property type="entry name" value="HTH_MarR-typ"/>
</dbReference>
<dbReference type="GO" id="GO:0003677">
    <property type="term" value="F:DNA binding"/>
    <property type="evidence" value="ECO:0007669"/>
    <property type="project" value="UniProtKB-KW"/>
</dbReference>
<dbReference type="Pfam" id="PF01047">
    <property type="entry name" value="MarR"/>
    <property type="match status" value="1"/>
</dbReference>
<keyword evidence="3" id="KW-1185">Reference proteome</keyword>
<evidence type="ECO:0000313" key="2">
    <source>
        <dbReference type="EMBL" id="MDR7274575.1"/>
    </source>
</evidence>